<organism evidence="8 9">
    <name type="scientific">Vitis rotundifolia</name>
    <name type="common">Muscadine grape</name>
    <dbReference type="NCBI Taxonomy" id="103349"/>
    <lineage>
        <taxon>Eukaryota</taxon>
        <taxon>Viridiplantae</taxon>
        <taxon>Streptophyta</taxon>
        <taxon>Embryophyta</taxon>
        <taxon>Tracheophyta</taxon>
        <taxon>Spermatophyta</taxon>
        <taxon>Magnoliopsida</taxon>
        <taxon>eudicotyledons</taxon>
        <taxon>Gunneridae</taxon>
        <taxon>Pentapetalae</taxon>
        <taxon>rosids</taxon>
        <taxon>Vitales</taxon>
        <taxon>Vitaceae</taxon>
        <taxon>Viteae</taxon>
        <taxon>Vitis</taxon>
    </lineage>
</organism>
<feature type="compositionally biased region" description="Pro residues" evidence="6">
    <location>
        <begin position="38"/>
        <end position="63"/>
    </location>
</feature>
<dbReference type="SUPFAM" id="SSF52058">
    <property type="entry name" value="L domain-like"/>
    <property type="match status" value="1"/>
</dbReference>
<evidence type="ECO:0000256" key="1">
    <source>
        <dbReference type="ARBA" id="ARBA00004613"/>
    </source>
</evidence>
<evidence type="ECO:0000256" key="3">
    <source>
        <dbReference type="ARBA" id="ARBA00022614"/>
    </source>
</evidence>
<evidence type="ECO:0000256" key="7">
    <source>
        <dbReference type="SAM" id="SignalP"/>
    </source>
</evidence>
<keyword evidence="9" id="KW-1185">Reference proteome</keyword>
<evidence type="ECO:0000256" key="4">
    <source>
        <dbReference type="ARBA" id="ARBA00022729"/>
    </source>
</evidence>
<keyword evidence="2" id="KW-0964">Secreted</keyword>
<comment type="caution">
    <text evidence="8">The sequence shown here is derived from an EMBL/GenBank/DDBJ whole genome shotgun (WGS) entry which is preliminary data.</text>
</comment>
<evidence type="ECO:0000256" key="6">
    <source>
        <dbReference type="SAM" id="MobiDB-lite"/>
    </source>
</evidence>
<keyword evidence="3" id="KW-0433">Leucine-rich repeat</keyword>
<protein>
    <submittedName>
        <fullName evidence="8">Uncharacterized protein</fullName>
    </submittedName>
</protein>
<feature type="signal peptide" evidence="7">
    <location>
        <begin position="1"/>
        <end position="28"/>
    </location>
</feature>
<evidence type="ECO:0000313" key="8">
    <source>
        <dbReference type="EMBL" id="KAJ9705107.1"/>
    </source>
</evidence>
<name>A0AA39ACQ0_VITRO</name>
<dbReference type="PANTHER" id="PTHR32093:SF128">
    <property type="entry name" value="LEUCINE-RICH REPEAT-CONTAINING N-TERMINAL PLANT-TYPE DOMAIN-CONTAINING PROTEIN"/>
    <property type="match status" value="1"/>
</dbReference>
<dbReference type="InterPro" id="IPR051582">
    <property type="entry name" value="LRR_extensin-like_regulator"/>
</dbReference>
<reference evidence="8 9" key="1">
    <citation type="journal article" date="2023" name="BMC Biotechnol.">
        <title>Vitis rotundifolia cv Carlos genome sequencing.</title>
        <authorList>
            <person name="Huff M."/>
            <person name="Hulse-Kemp A."/>
            <person name="Scheffler B."/>
            <person name="Youngblood R."/>
            <person name="Simpson S."/>
            <person name="Babiker E."/>
            <person name="Staton M."/>
        </authorList>
    </citation>
    <scope>NUCLEOTIDE SEQUENCE [LARGE SCALE GENOMIC DNA]</scope>
    <source>
        <tissue evidence="8">Leaf</tissue>
    </source>
</reference>
<dbReference type="PROSITE" id="PS51450">
    <property type="entry name" value="LRR"/>
    <property type="match status" value="1"/>
</dbReference>
<dbReference type="Gene3D" id="3.80.10.10">
    <property type="entry name" value="Ribonuclease Inhibitor"/>
    <property type="match status" value="2"/>
</dbReference>
<evidence type="ECO:0000256" key="2">
    <source>
        <dbReference type="ARBA" id="ARBA00022525"/>
    </source>
</evidence>
<evidence type="ECO:0000256" key="5">
    <source>
        <dbReference type="ARBA" id="ARBA00022737"/>
    </source>
</evidence>
<keyword evidence="4 7" id="KW-0732">Signal</keyword>
<dbReference type="PANTHER" id="PTHR32093">
    <property type="entry name" value="LEUCINE-RICH REPEAT EXTENSIN-LIKE PROTEIN 3-RELATED"/>
    <property type="match status" value="1"/>
</dbReference>
<dbReference type="GO" id="GO:0005576">
    <property type="term" value="C:extracellular region"/>
    <property type="evidence" value="ECO:0007669"/>
    <property type="project" value="UniProtKB-SubCell"/>
</dbReference>
<proteinExistence type="predicted"/>
<dbReference type="EMBL" id="JARBHA010000003">
    <property type="protein sequence ID" value="KAJ9705107.1"/>
    <property type="molecule type" value="Genomic_DNA"/>
</dbReference>
<dbReference type="InterPro" id="IPR001611">
    <property type="entry name" value="Leu-rich_rpt"/>
</dbReference>
<evidence type="ECO:0000313" key="9">
    <source>
        <dbReference type="Proteomes" id="UP001168098"/>
    </source>
</evidence>
<dbReference type="Pfam" id="PF00560">
    <property type="entry name" value="LRR_1"/>
    <property type="match status" value="3"/>
</dbReference>
<dbReference type="AlphaFoldDB" id="A0AA39ACQ0"/>
<keyword evidence="5" id="KW-0677">Repeat</keyword>
<dbReference type="InterPro" id="IPR032675">
    <property type="entry name" value="LRR_dom_sf"/>
</dbReference>
<feature type="region of interest" description="Disordered" evidence="6">
    <location>
        <begin position="37"/>
        <end position="63"/>
    </location>
</feature>
<accession>A0AA39ACQ0</accession>
<sequence>MAILAASSLNRLIRILLLHLPWFLCVICQKSKDSRHGTPPPSFVFPPPPPPPSPPPPSPLPSEPPVVPPVLPPVAPPVIFPDQRLAAVFPVIQKFKASITSDPFGVTSTWVGGDICKYKGFYCDNPPDNSSALALAGIDFNGFQLAAPSLDGFIDALPDLAIFHANTNFFSGDITPKIAKLPYFYELDLSNNKFSGEFPPTVLAIPGLSFLDIRYNSFSGSVPPQVFVQNLDVLFINNNNFNQKIPDDFGNTPARYITFANNKFTGLIPRSIGNASSTLTEILFLNNFLFGCLPIEVGSLKELTVFDVGYNLLNGLLPCSLGCLHKAEQLNFAGNFFYGRVPEELCALKNLQNLSLSDNYFTKIGPNCRQLIQTGKVDLRKNCIRGLPDQRPRSDCTAFFLIPKFICPNMVLYVNNTCDDGQLQSTHMRSRTPNIPKVTYSALVKHR</sequence>
<dbReference type="Proteomes" id="UP001168098">
    <property type="component" value="Unassembled WGS sequence"/>
</dbReference>
<gene>
    <name evidence="8" type="ORF">PVL29_003247</name>
</gene>
<comment type="subcellular location">
    <subcellularLocation>
        <location evidence="1">Secreted</location>
    </subcellularLocation>
</comment>
<feature type="chain" id="PRO_5041417612" evidence="7">
    <location>
        <begin position="29"/>
        <end position="447"/>
    </location>
</feature>